<comment type="caution">
    <text evidence="2">The sequence shown here is derived from an EMBL/GenBank/DDBJ whole genome shotgun (WGS) entry which is preliminary data.</text>
</comment>
<feature type="region of interest" description="Disordered" evidence="1">
    <location>
        <begin position="1104"/>
        <end position="1142"/>
    </location>
</feature>
<gene>
    <name evidence="2" type="ORF">KIPB_005856</name>
</gene>
<evidence type="ECO:0000313" key="3">
    <source>
        <dbReference type="Proteomes" id="UP000265618"/>
    </source>
</evidence>
<feature type="region of interest" description="Disordered" evidence="1">
    <location>
        <begin position="1"/>
        <end position="24"/>
    </location>
</feature>
<feature type="compositionally biased region" description="Acidic residues" evidence="1">
    <location>
        <begin position="597"/>
        <end position="641"/>
    </location>
</feature>
<evidence type="ECO:0000313" key="2">
    <source>
        <dbReference type="EMBL" id="GIQ84378.1"/>
    </source>
</evidence>
<feature type="compositionally biased region" description="Acidic residues" evidence="1">
    <location>
        <begin position="812"/>
        <end position="824"/>
    </location>
</feature>
<dbReference type="AlphaFoldDB" id="A0A9K3CW48"/>
<reference evidence="2 3" key="1">
    <citation type="journal article" date="2018" name="PLoS ONE">
        <title>The draft genome of Kipferlia bialata reveals reductive genome evolution in fornicate parasites.</title>
        <authorList>
            <person name="Tanifuji G."/>
            <person name="Takabayashi S."/>
            <person name="Kume K."/>
            <person name="Takagi M."/>
            <person name="Nakayama T."/>
            <person name="Kamikawa R."/>
            <person name="Inagaki Y."/>
            <person name="Hashimoto T."/>
        </authorList>
    </citation>
    <scope>NUCLEOTIDE SEQUENCE [LARGE SCALE GENOMIC DNA]</scope>
    <source>
        <strain evidence="2">NY0173</strain>
    </source>
</reference>
<feature type="region of interest" description="Disordered" evidence="1">
    <location>
        <begin position="597"/>
        <end position="648"/>
    </location>
</feature>
<protein>
    <submittedName>
        <fullName evidence="2">Uncharacterized protein</fullName>
    </submittedName>
</protein>
<name>A0A9K3CW48_9EUKA</name>
<accession>A0A9K3CW48</accession>
<sequence length="1142" mass="124612">MAKGTAGKPVSKAGGKGKGGAKKAKEPVVVDSDVIQAAAPYFQALVGKETSEEELMKSVKGLSDFIVGLVKKDDKGVSYVLQRLLNGCVNSNKILMASYSSALVQVMLHSGLPVSELLALVDEVYPIRKTGADLRTLSGRVTIAMCLVRAGDVYVAEGMVEEKEDGEEESETEDDEATDDEDSLPPRAGELIEAGAELALNLCDPNICGRGSKALVGMLTTMFALSPSLHRYIAVESETDTAVIRSVRQRLVDNMTPVQRATAATEILGHTAEERSFTDFTSLVALLKAATVSEAEAEALLTSHWVVMSLLALLVNGHFTPHPDAKPTRARRGSATPPQSPRTRSRQREGLLGHRILPESTAAASSFTPSLTEAQRERIRADLITVLPRFARAVVEMASGVKTQLLLLVGRVLADLEGGEAPRPSARQDKLLHDPTLIDKGLVRRGIIPYTVCEDDSGVAEMRSRVVRILQGSLYPLDSENTTLLAGHMACRAALSGIMLAQRSEQARLNTACECMFAYASSIVNAHEVLGEEDSPDAPVEVNDEDLVVGLVMLLEKDNSSSRIGAESAVRLWGPSMTPQAVALMCDSCIYHVEEEDEDFDMEEESAEGEDMEVEEGEEGEEMEVEAEAESEEEEEEEGEAEATTTKVDTTGWYNTIPLSEADPSEIARYDAALSAILQNKYQSKDIERQNDRLRTRVAGLLKIVLGYNTPASYACIQPLVEGCLVRAPDGCDRVVRDAVAKANQLSLSILHTLVAPKRTHGAKGMADVTGCAYLVPLAEIEDEQEEMERLERIQNGEEAEKEESEAKETETEAEEEEEEEEGDMVECNFALEAFDQIQTLMHGPEYKLQGDVLEKLYVYLCKAISSTFQAQLHEYNLMHEALAAGKVEGDMTAEDIAEDLSLPSVLFYHSALVSSIEGLVVDACAKQPKFPISLLKRVGECSPICAHMVVFYTTQVLLRTKPAEGETSDDVCPYPASTFRREFLLTLLAPLMSKLHPSNTPDVALFIQDESLSMLDEGSKNNMNWMYGNIELMADVVADIKVCLDVTTALVAEKKTKRTKTLQKALNKVVVAAEKQFKVLAKAVEADKTRPNKEKDLKDIAEMQASLAELTAPAPKEETEADKPQQPKQKRTKKGGKKGKK</sequence>
<feature type="region of interest" description="Disordered" evidence="1">
    <location>
        <begin position="159"/>
        <end position="187"/>
    </location>
</feature>
<keyword evidence="3" id="KW-1185">Reference proteome</keyword>
<feature type="compositionally biased region" description="Basic residues" evidence="1">
    <location>
        <begin position="1129"/>
        <end position="1142"/>
    </location>
</feature>
<proteinExistence type="predicted"/>
<feature type="region of interest" description="Disordered" evidence="1">
    <location>
        <begin position="322"/>
        <end position="349"/>
    </location>
</feature>
<feature type="compositionally biased region" description="Acidic residues" evidence="1">
    <location>
        <begin position="162"/>
        <end position="183"/>
    </location>
</feature>
<evidence type="ECO:0000256" key="1">
    <source>
        <dbReference type="SAM" id="MobiDB-lite"/>
    </source>
</evidence>
<feature type="region of interest" description="Disordered" evidence="1">
    <location>
        <begin position="786"/>
        <end position="824"/>
    </location>
</feature>
<organism evidence="2 3">
    <name type="scientific">Kipferlia bialata</name>
    <dbReference type="NCBI Taxonomy" id="797122"/>
    <lineage>
        <taxon>Eukaryota</taxon>
        <taxon>Metamonada</taxon>
        <taxon>Carpediemonas-like organisms</taxon>
        <taxon>Kipferlia</taxon>
    </lineage>
</organism>
<feature type="compositionally biased region" description="Basic and acidic residues" evidence="1">
    <location>
        <begin position="1116"/>
        <end position="1126"/>
    </location>
</feature>
<dbReference type="EMBL" id="BDIP01001426">
    <property type="protein sequence ID" value="GIQ84378.1"/>
    <property type="molecule type" value="Genomic_DNA"/>
</dbReference>
<dbReference type="Proteomes" id="UP000265618">
    <property type="component" value="Unassembled WGS sequence"/>
</dbReference>